<protein>
    <recommendedName>
        <fullName evidence="4">Transposase</fullName>
    </recommendedName>
</protein>
<dbReference type="RefSeq" id="WP_263747434.1">
    <property type="nucleotide sequence ID" value="NZ_JAOWRF010000286.1"/>
</dbReference>
<evidence type="ECO:0000313" key="3">
    <source>
        <dbReference type="Proteomes" id="UP001526143"/>
    </source>
</evidence>
<keyword evidence="3" id="KW-1185">Reference proteome</keyword>
<gene>
    <name evidence="2" type="ORF">OGM63_20120</name>
</gene>
<evidence type="ECO:0008006" key="4">
    <source>
        <dbReference type="Google" id="ProtNLM"/>
    </source>
</evidence>
<comment type="caution">
    <text evidence="2">The sequence shown here is derived from an EMBL/GenBank/DDBJ whole genome shotgun (WGS) entry which is preliminary data.</text>
</comment>
<dbReference type="EMBL" id="JAOWRF010000286">
    <property type="protein sequence ID" value="MCV3215786.1"/>
    <property type="molecule type" value="Genomic_DNA"/>
</dbReference>
<proteinExistence type="predicted"/>
<reference evidence="2 3" key="1">
    <citation type="submission" date="2022-10" db="EMBL/GenBank/DDBJ databases">
        <title>Identification of biosynthetic pathway for the production of the potent trypsin inhibitor radiosumin.</title>
        <authorList>
            <person name="Fewer D.P."/>
            <person name="Delbaje E."/>
            <person name="Ouyang X."/>
            <person name="Agostino P.D."/>
            <person name="Wahlsten M."/>
            <person name="Jokela J."/>
            <person name="Permi P."/>
            <person name="Haapaniemi E."/>
            <person name="Koistinen H."/>
        </authorList>
    </citation>
    <scope>NUCLEOTIDE SEQUENCE [LARGE SCALE GENOMIC DNA]</scope>
    <source>
        <strain evidence="2 3">NIES-515</strain>
    </source>
</reference>
<organism evidence="2 3">
    <name type="scientific">Plectonema radiosum NIES-515</name>
    <dbReference type="NCBI Taxonomy" id="2986073"/>
    <lineage>
        <taxon>Bacteria</taxon>
        <taxon>Bacillati</taxon>
        <taxon>Cyanobacteriota</taxon>
        <taxon>Cyanophyceae</taxon>
        <taxon>Oscillatoriophycideae</taxon>
        <taxon>Oscillatoriales</taxon>
        <taxon>Microcoleaceae</taxon>
        <taxon>Plectonema</taxon>
    </lineage>
</organism>
<evidence type="ECO:0000256" key="1">
    <source>
        <dbReference type="SAM" id="MobiDB-lite"/>
    </source>
</evidence>
<feature type="compositionally biased region" description="Basic and acidic residues" evidence="1">
    <location>
        <begin position="10"/>
        <end position="19"/>
    </location>
</feature>
<name>A0ABT3B349_9CYAN</name>
<accession>A0ABT3B349</accession>
<evidence type="ECO:0000313" key="2">
    <source>
        <dbReference type="EMBL" id="MCV3215786.1"/>
    </source>
</evidence>
<sequence length="79" mass="9058">MDCLVYCPSRKQEQNEKSPRGAIAALKGELETEKGFSSYGAIVEWLKKEHGQDIEYGTVYAWVQYRWLCETKSTAQPLL</sequence>
<feature type="region of interest" description="Disordered" evidence="1">
    <location>
        <begin position="1"/>
        <end position="20"/>
    </location>
</feature>
<dbReference type="Proteomes" id="UP001526143">
    <property type="component" value="Unassembled WGS sequence"/>
</dbReference>